<dbReference type="EMBL" id="OZ037946">
    <property type="protein sequence ID" value="CAL1703219.1"/>
    <property type="molecule type" value="Genomic_DNA"/>
</dbReference>
<protein>
    <submittedName>
        <fullName evidence="1">Uncharacterized protein</fullName>
    </submittedName>
</protein>
<name>A0ABP1D7T5_9APHY</name>
<reference evidence="2" key="1">
    <citation type="submission" date="2024-04" db="EMBL/GenBank/DDBJ databases">
        <authorList>
            <person name="Shaw F."/>
            <person name="Minotto A."/>
        </authorList>
    </citation>
    <scope>NUCLEOTIDE SEQUENCE [LARGE SCALE GENOMIC DNA]</scope>
</reference>
<accession>A0ABP1D7T5</accession>
<organism evidence="1 2">
    <name type="scientific">Somion occarium</name>
    <dbReference type="NCBI Taxonomy" id="3059160"/>
    <lineage>
        <taxon>Eukaryota</taxon>
        <taxon>Fungi</taxon>
        <taxon>Dikarya</taxon>
        <taxon>Basidiomycota</taxon>
        <taxon>Agaricomycotina</taxon>
        <taxon>Agaricomycetes</taxon>
        <taxon>Polyporales</taxon>
        <taxon>Cerrenaceae</taxon>
        <taxon>Somion</taxon>
    </lineage>
</organism>
<evidence type="ECO:0000313" key="1">
    <source>
        <dbReference type="EMBL" id="CAL1703219.1"/>
    </source>
</evidence>
<gene>
    <name evidence="1" type="ORF">GFSPODELE1_LOCUS4463</name>
</gene>
<keyword evidence="2" id="KW-1185">Reference proteome</keyword>
<sequence length="148" mass="16787">MLVKSAGFFIVLSGASNHVLRPFPDAATRHHRIIRVRGTIAGRICSIVHTALDTPKDVKVWTSSVHKNSQEIPIRANSQLLATEVDPRSVFLDPTPILLAREIDSRKSTISFQLFPVYMNQLCRPVHRSHCLSRRLQFTLRLKPLFPL</sequence>
<dbReference type="Proteomes" id="UP001497453">
    <property type="component" value="Chromosome 3"/>
</dbReference>
<evidence type="ECO:0000313" key="2">
    <source>
        <dbReference type="Proteomes" id="UP001497453"/>
    </source>
</evidence>
<proteinExistence type="predicted"/>